<keyword evidence="5" id="KW-0227">DNA damage</keyword>
<evidence type="ECO:0000313" key="16">
    <source>
        <dbReference type="EMBL" id="TFB49477.1"/>
    </source>
</evidence>
<dbReference type="Gene3D" id="3.40.50.300">
    <property type="entry name" value="P-loop containing nucleotide triphosphate hydrolases"/>
    <property type="match status" value="3"/>
</dbReference>
<evidence type="ECO:0000256" key="1">
    <source>
        <dbReference type="ARBA" id="ARBA00004496"/>
    </source>
</evidence>
<dbReference type="OrthoDB" id="9809851at2"/>
<keyword evidence="6" id="KW-0228">DNA excision</keyword>
<organism evidence="16 17">
    <name type="scientific">Cryobacterium tagatosivorans</name>
    <dbReference type="NCBI Taxonomy" id="1259199"/>
    <lineage>
        <taxon>Bacteria</taxon>
        <taxon>Bacillati</taxon>
        <taxon>Actinomycetota</taxon>
        <taxon>Actinomycetes</taxon>
        <taxon>Micrococcales</taxon>
        <taxon>Microbacteriaceae</taxon>
        <taxon>Cryobacterium</taxon>
    </lineage>
</organism>
<evidence type="ECO:0000256" key="11">
    <source>
        <dbReference type="ARBA" id="ARBA00038000"/>
    </source>
</evidence>
<reference evidence="16 17" key="1">
    <citation type="submission" date="2019-03" db="EMBL/GenBank/DDBJ databases">
        <title>Genomics of glacier-inhabiting Cryobacterium strains.</title>
        <authorList>
            <person name="Liu Q."/>
            <person name="Xin Y.-H."/>
        </authorList>
    </citation>
    <scope>NUCLEOTIDE SEQUENCE [LARGE SCALE GENOMIC DNA]</scope>
    <source>
        <strain evidence="16 17">Sr47</strain>
    </source>
</reference>
<evidence type="ECO:0000256" key="8">
    <source>
        <dbReference type="ARBA" id="ARBA00022881"/>
    </source>
</evidence>
<dbReference type="GO" id="GO:0005737">
    <property type="term" value="C:cytoplasm"/>
    <property type="evidence" value="ECO:0007669"/>
    <property type="project" value="UniProtKB-SubCell"/>
</dbReference>
<accession>A0A4R8UEV5</accession>
<feature type="domain" description="ABC transporter" evidence="15">
    <location>
        <begin position="485"/>
        <end position="786"/>
    </location>
</feature>
<keyword evidence="3" id="KW-0677">Repeat</keyword>
<dbReference type="SUPFAM" id="SSF52540">
    <property type="entry name" value="P-loop containing nucleoside triphosphate hydrolases"/>
    <property type="match status" value="2"/>
</dbReference>
<evidence type="ECO:0000256" key="5">
    <source>
        <dbReference type="ARBA" id="ARBA00022763"/>
    </source>
</evidence>
<dbReference type="GO" id="GO:0016887">
    <property type="term" value="F:ATP hydrolysis activity"/>
    <property type="evidence" value="ECO:0007669"/>
    <property type="project" value="InterPro"/>
</dbReference>
<evidence type="ECO:0000256" key="2">
    <source>
        <dbReference type="ARBA" id="ARBA00022490"/>
    </source>
</evidence>
<dbReference type="InterPro" id="IPR027417">
    <property type="entry name" value="P-loop_NTPase"/>
</dbReference>
<evidence type="ECO:0000256" key="9">
    <source>
        <dbReference type="ARBA" id="ARBA00023125"/>
    </source>
</evidence>
<dbReference type="Pfam" id="PF00005">
    <property type="entry name" value="ABC_tran"/>
    <property type="match status" value="1"/>
</dbReference>
<comment type="subcellular location">
    <subcellularLocation>
        <location evidence="1">Cytoplasm</location>
    </subcellularLocation>
</comment>
<dbReference type="Proteomes" id="UP000297866">
    <property type="component" value="Unassembled WGS sequence"/>
</dbReference>
<proteinExistence type="inferred from homology"/>
<evidence type="ECO:0000256" key="6">
    <source>
        <dbReference type="ARBA" id="ARBA00022769"/>
    </source>
</evidence>
<evidence type="ECO:0000256" key="10">
    <source>
        <dbReference type="ARBA" id="ARBA00023204"/>
    </source>
</evidence>
<dbReference type="PANTHER" id="PTHR43152:SF2">
    <property type="entry name" value="DRUG RESISTANCE ABC TRANSPORTER"/>
    <property type="match status" value="1"/>
</dbReference>
<gene>
    <name evidence="16" type="ORF">E3O23_11550</name>
</gene>
<dbReference type="RefSeq" id="WP_134491166.1">
    <property type="nucleotide sequence ID" value="NZ_SOEZ01000057.1"/>
</dbReference>
<dbReference type="Gene3D" id="1.10.8.280">
    <property type="entry name" value="ABC transporter ATPase domain-like"/>
    <property type="match status" value="1"/>
</dbReference>
<sequence length="797" mass="84113">MSMDTRTDNTKSPAPHIADSHDLIRVQGARVNNLKDISIDIPKRRLTVFTGVSGSGKSSLVFGTIAAESQRMINETYSAFVQGFMPTLARPDVDVLDGLTTAIIVDQERMGANPRSTVGTVTDANAMLRIVFSRLGQPHLGSPQAFSFNVASAHGAGAVTLERGGQPVKERRSFSITGGMCPRCEGMGSVTDIDLGALYDDSKSLNQGALTIPGYSMDGWFGRIFTGSGFFDPDKPIREFTRTELHDLVYKEPTKIKVDGINLTYEGLVPKIQKSMLSKDKEAMQPHIRAFVDRAVTFTSCPECGGTRLNEGARSSKIRGLSIADACAMQISDLAAWVRGLDEPSVAPLLGALRRTLDSFAEIGLGYLSLDRSSGTLSGGESQRVKMIRHLGSSLTDVTYVFDEPTIGLHPHDIQRMNELLLQLRDKGNTVLVVEHKPEAIAIADHVVDLGPGAGTAGGTVCFEGTVEGLRASGTLTGRHLEDRAALKDTVRTPTGTLEIRGATAHNLKDVDVDIPLGVLVVVTGVAGSGKSSLVHGSIPAGAGVVSIDQGAIRGSRRSNPATYTGLLDPIRKAFGTANGVKPALFSSNSEGACPTCNGAGVIYTDLGMMAGVATTCEECEGKRFQAAVLDYHLGGRDISEVLAMSVTEAEQFFGAGEARTPAAHAILGRLADVGLGYLSLGQPLPTLSGGERQRLKLATHLAEKGGTYVLDEPTTGLHLADVELLLGLLDRLVDSGKSVIVIAHHQAVMAHADWIIDLGPGAGHDGGLIVFQGTPGDLVADRSTLTGVHLAAYVGS</sequence>
<keyword evidence="8" id="KW-0267">Excision nuclease</keyword>
<evidence type="ECO:0000313" key="17">
    <source>
        <dbReference type="Proteomes" id="UP000297866"/>
    </source>
</evidence>
<evidence type="ECO:0000259" key="15">
    <source>
        <dbReference type="PROSITE" id="PS50893"/>
    </source>
</evidence>
<feature type="domain" description="ABC transporter" evidence="15">
    <location>
        <begin position="18"/>
        <end position="477"/>
    </location>
</feature>
<dbReference type="PANTHER" id="PTHR43152">
    <property type="entry name" value="UVRABC SYSTEM PROTEIN A"/>
    <property type="match status" value="1"/>
</dbReference>
<keyword evidence="7" id="KW-0067">ATP-binding</keyword>
<keyword evidence="2" id="KW-0963">Cytoplasm</keyword>
<evidence type="ECO:0000256" key="14">
    <source>
        <dbReference type="SAM" id="MobiDB-lite"/>
    </source>
</evidence>
<keyword evidence="9" id="KW-0238">DNA-binding</keyword>
<keyword evidence="10" id="KW-0234">DNA repair</keyword>
<keyword evidence="4" id="KW-0547">Nucleotide-binding</keyword>
<dbReference type="PROSITE" id="PS50893">
    <property type="entry name" value="ABC_TRANSPORTER_2"/>
    <property type="match status" value="2"/>
</dbReference>
<dbReference type="GO" id="GO:0005524">
    <property type="term" value="F:ATP binding"/>
    <property type="evidence" value="ECO:0007669"/>
    <property type="project" value="UniProtKB-KW"/>
</dbReference>
<keyword evidence="17" id="KW-1185">Reference proteome</keyword>
<evidence type="ECO:0000256" key="3">
    <source>
        <dbReference type="ARBA" id="ARBA00022737"/>
    </source>
</evidence>
<comment type="caution">
    <text evidence="16">The sequence shown here is derived from an EMBL/GenBank/DDBJ whole genome shotgun (WGS) entry which is preliminary data.</text>
</comment>
<protein>
    <recommendedName>
        <fullName evidence="12">UvrABC system protein A</fullName>
    </recommendedName>
    <alternativeName>
        <fullName evidence="13">Excinuclease ABC subunit A</fullName>
    </alternativeName>
</protein>
<evidence type="ECO:0000256" key="13">
    <source>
        <dbReference type="ARBA" id="ARBA00042156"/>
    </source>
</evidence>
<dbReference type="AlphaFoldDB" id="A0A4R8UEV5"/>
<dbReference type="InterPro" id="IPR003439">
    <property type="entry name" value="ABC_transporter-like_ATP-bd"/>
</dbReference>
<dbReference type="GO" id="GO:0003677">
    <property type="term" value="F:DNA binding"/>
    <property type="evidence" value="ECO:0007669"/>
    <property type="project" value="UniProtKB-KW"/>
</dbReference>
<dbReference type="Gene3D" id="1.20.1580.10">
    <property type="entry name" value="ABC transporter ATPase like domain"/>
    <property type="match status" value="2"/>
</dbReference>
<feature type="region of interest" description="Disordered" evidence="14">
    <location>
        <begin position="1"/>
        <end position="20"/>
    </location>
</feature>
<name>A0A4R8UEV5_9MICO</name>
<dbReference type="EMBL" id="SOEZ01000057">
    <property type="protein sequence ID" value="TFB49477.1"/>
    <property type="molecule type" value="Genomic_DNA"/>
</dbReference>
<evidence type="ECO:0000256" key="7">
    <source>
        <dbReference type="ARBA" id="ARBA00022840"/>
    </source>
</evidence>
<comment type="similarity">
    <text evidence="11">Belongs to the ABC transporter superfamily. UvrA family.</text>
</comment>
<evidence type="ECO:0000256" key="4">
    <source>
        <dbReference type="ARBA" id="ARBA00022741"/>
    </source>
</evidence>
<dbReference type="GO" id="GO:0004518">
    <property type="term" value="F:nuclease activity"/>
    <property type="evidence" value="ECO:0007669"/>
    <property type="project" value="UniProtKB-KW"/>
</dbReference>
<dbReference type="GO" id="GO:0006281">
    <property type="term" value="P:DNA repair"/>
    <property type="evidence" value="ECO:0007669"/>
    <property type="project" value="UniProtKB-KW"/>
</dbReference>
<evidence type="ECO:0000256" key="12">
    <source>
        <dbReference type="ARBA" id="ARBA00039316"/>
    </source>
</evidence>